<dbReference type="EMBL" id="VIIS01000245">
    <property type="protein sequence ID" value="KAF0311322.1"/>
    <property type="molecule type" value="Genomic_DNA"/>
</dbReference>
<sequence>MTSSVAAAGRLALLLTVSCSLLPAHGQYRDWNAVADYSAPSSYSSNSGYDYYDSRGSSSPARQNKRGYNDYGSWDYGSDGETGAETPSWCPGIQKSLIPIDTANRCAKLRLNDL</sequence>
<feature type="chain" id="PRO_5025333978" evidence="2">
    <location>
        <begin position="27"/>
        <end position="114"/>
    </location>
</feature>
<evidence type="ECO:0000313" key="4">
    <source>
        <dbReference type="Proteomes" id="UP000440578"/>
    </source>
</evidence>
<feature type="signal peptide" evidence="2">
    <location>
        <begin position="1"/>
        <end position="26"/>
    </location>
</feature>
<dbReference type="AlphaFoldDB" id="A0A6A4XAG0"/>
<evidence type="ECO:0000313" key="3">
    <source>
        <dbReference type="EMBL" id="KAF0311322.1"/>
    </source>
</evidence>
<proteinExistence type="predicted"/>
<feature type="region of interest" description="Disordered" evidence="1">
    <location>
        <begin position="51"/>
        <end position="72"/>
    </location>
</feature>
<keyword evidence="4" id="KW-1185">Reference proteome</keyword>
<reference evidence="3 4" key="1">
    <citation type="submission" date="2019-07" db="EMBL/GenBank/DDBJ databases">
        <title>Draft genome assembly of a fouling barnacle, Amphibalanus amphitrite (Darwin, 1854): The first reference genome for Thecostraca.</title>
        <authorList>
            <person name="Kim W."/>
        </authorList>
    </citation>
    <scope>NUCLEOTIDE SEQUENCE [LARGE SCALE GENOMIC DNA]</scope>
    <source>
        <strain evidence="3">SNU_AA5</strain>
        <tissue evidence="3">Soma without cirri and trophi</tissue>
    </source>
</reference>
<evidence type="ECO:0000256" key="1">
    <source>
        <dbReference type="SAM" id="MobiDB-lite"/>
    </source>
</evidence>
<protein>
    <submittedName>
        <fullName evidence="3">Uncharacterized protein</fullName>
    </submittedName>
</protein>
<gene>
    <name evidence="3" type="ORF">FJT64_017842</name>
</gene>
<accession>A0A6A4XAG0</accession>
<evidence type="ECO:0000256" key="2">
    <source>
        <dbReference type="SAM" id="SignalP"/>
    </source>
</evidence>
<organism evidence="3 4">
    <name type="scientific">Amphibalanus amphitrite</name>
    <name type="common">Striped barnacle</name>
    <name type="synonym">Balanus amphitrite</name>
    <dbReference type="NCBI Taxonomy" id="1232801"/>
    <lineage>
        <taxon>Eukaryota</taxon>
        <taxon>Metazoa</taxon>
        <taxon>Ecdysozoa</taxon>
        <taxon>Arthropoda</taxon>
        <taxon>Crustacea</taxon>
        <taxon>Multicrustacea</taxon>
        <taxon>Cirripedia</taxon>
        <taxon>Thoracica</taxon>
        <taxon>Thoracicalcarea</taxon>
        <taxon>Balanomorpha</taxon>
        <taxon>Balanoidea</taxon>
        <taxon>Balanidae</taxon>
        <taxon>Amphibalaninae</taxon>
        <taxon>Amphibalanus</taxon>
    </lineage>
</organism>
<keyword evidence="2" id="KW-0732">Signal</keyword>
<dbReference type="Proteomes" id="UP000440578">
    <property type="component" value="Unassembled WGS sequence"/>
</dbReference>
<feature type="compositionally biased region" description="Low complexity" evidence="1">
    <location>
        <begin position="51"/>
        <end position="60"/>
    </location>
</feature>
<comment type="caution">
    <text evidence="3">The sequence shown here is derived from an EMBL/GenBank/DDBJ whole genome shotgun (WGS) entry which is preliminary data.</text>
</comment>
<name>A0A6A4XAG0_AMPAM</name>